<protein>
    <submittedName>
        <fullName evidence="1">MFS transporter</fullName>
    </submittedName>
</protein>
<dbReference type="Proteomes" id="UP001364695">
    <property type="component" value="Unassembled WGS sequence"/>
</dbReference>
<comment type="caution">
    <text evidence="1">The sequence shown here is derived from an EMBL/GenBank/DDBJ whole genome shotgun (WGS) entry which is preliminary data.</text>
</comment>
<evidence type="ECO:0000313" key="2">
    <source>
        <dbReference type="Proteomes" id="UP001364695"/>
    </source>
</evidence>
<proteinExistence type="predicted"/>
<evidence type="ECO:0000313" key="1">
    <source>
        <dbReference type="EMBL" id="MEJ7138142.1"/>
    </source>
</evidence>
<organism evidence="1 2">
    <name type="scientific">Amphibiibacter pelophylacis</name>
    <dbReference type="NCBI Taxonomy" id="1799477"/>
    <lineage>
        <taxon>Bacteria</taxon>
        <taxon>Pseudomonadati</taxon>
        <taxon>Pseudomonadota</taxon>
        <taxon>Betaproteobacteria</taxon>
        <taxon>Burkholderiales</taxon>
        <taxon>Sphaerotilaceae</taxon>
        <taxon>Amphibiibacter</taxon>
    </lineage>
</organism>
<accession>A0ACC6P1R0</accession>
<name>A0ACC6P1R0_9BURK</name>
<reference evidence="1" key="1">
    <citation type="submission" date="2023-10" db="EMBL/GenBank/DDBJ databases">
        <title>Amphibacter perezi, gen. nov., sp. nov. a novel taxa of the family Comamonadaceae, class Betaproteobacteria isolated from the skin microbiota of Pelophylax perezi from different populations.</title>
        <authorList>
            <person name="Costa S."/>
            <person name="Proenca D.N."/>
            <person name="Lopes I."/>
            <person name="Morais P.V."/>
        </authorList>
    </citation>
    <scope>NUCLEOTIDE SEQUENCE</scope>
    <source>
        <strain evidence="1">SL12-8</strain>
    </source>
</reference>
<keyword evidence="2" id="KW-1185">Reference proteome</keyword>
<gene>
    <name evidence="1" type="ORF">RV045_06815</name>
</gene>
<sequence>MTENIQTLYRKVLLRFIPFLIVCFVFAYFNRVNISFAKLEMQSDLGFSDAAYGLGASIFFVGYFLFEVPSNLILHRVGARRWIARIMITWGVVSASMMFVTTETQFYVVRFLIGVAEAGFLPGVVLYLTYWFPARERAKVNSVFFTAIAISGVIGGPVSGFVISQMHSFMGLRGWQWLFLIEGLPCVLLGLICLRFLDDGIDAARWLTHQEKILLRKNLDTTKDAQATHSVAHLFRRPEVLLLSVLYILMLMGLYGFTFWAPQLIKNSGVSDPFNVGLLSAIPYAAAGIAMVWVGRHSDQTGERKWHMALCVLLGALGYLLSGLFAQSTLLSMTALTLAAIGVIACLSVFWTMPPRMMAGAAAAGGIAFINSMGNLGGVISPYMVGKVVSVTHSPVYGLYAIAAASLLAFIMIVWMIPAHLISREPKASSDNPSDNF</sequence>
<dbReference type="EMBL" id="JAWDIE010000008">
    <property type="protein sequence ID" value="MEJ7138142.1"/>
    <property type="molecule type" value="Genomic_DNA"/>
</dbReference>